<reference evidence="2 3" key="1">
    <citation type="submission" date="2019-11" db="EMBL/GenBank/DDBJ databases">
        <title>Draft genome of Amycolatopsis RM579.</title>
        <authorList>
            <person name="Duangmal K."/>
            <person name="Mingma R."/>
        </authorList>
    </citation>
    <scope>NUCLEOTIDE SEQUENCE [LARGE SCALE GENOMIC DNA]</scope>
    <source>
        <strain evidence="2 3">RM579</strain>
    </source>
</reference>
<keyword evidence="3" id="KW-1185">Reference proteome</keyword>
<dbReference type="PROSITE" id="PS50943">
    <property type="entry name" value="HTH_CROC1"/>
    <property type="match status" value="1"/>
</dbReference>
<dbReference type="AlphaFoldDB" id="A0A6N7Z797"/>
<comment type="caution">
    <text evidence="2">The sequence shown here is derived from an EMBL/GenBank/DDBJ whole genome shotgun (WGS) entry which is preliminary data.</text>
</comment>
<dbReference type="SMART" id="SM00530">
    <property type="entry name" value="HTH_XRE"/>
    <property type="match status" value="1"/>
</dbReference>
<dbReference type="CDD" id="cd00093">
    <property type="entry name" value="HTH_XRE"/>
    <property type="match status" value="1"/>
</dbReference>
<protein>
    <submittedName>
        <fullName evidence="2">Helix-turn-helix domain-containing protein</fullName>
    </submittedName>
</protein>
<dbReference type="SUPFAM" id="SSF47413">
    <property type="entry name" value="lambda repressor-like DNA-binding domains"/>
    <property type="match status" value="1"/>
</dbReference>
<gene>
    <name evidence="2" type="ORF">GKO32_17290</name>
</gene>
<accession>A0A6N7Z797</accession>
<evidence type="ECO:0000313" key="3">
    <source>
        <dbReference type="Proteomes" id="UP000440096"/>
    </source>
</evidence>
<dbReference type="OrthoDB" id="4509586at2"/>
<dbReference type="InterPro" id="IPR001387">
    <property type="entry name" value="Cro/C1-type_HTH"/>
</dbReference>
<dbReference type="Proteomes" id="UP000440096">
    <property type="component" value="Unassembled WGS sequence"/>
</dbReference>
<evidence type="ECO:0000259" key="1">
    <source>
        <dbReference type="PROSITE" id="PS50943"/>
    </source>
</evidence>
<evidence type="ECO:0000313" key="2">
    <source>
        <dbReference type="EMBL" id="MTD55716.1"/>
    </source>
</evidence>
<dbReference type="EMBL" id="WMBA01000025">
    <property type="protein sequence ID" value="MTD55716.1"/>
    <property type="molecule type" value="Genomic_DNA"/>
</dbReference>
<name>A0A6N7Z797_9PSEU</name>
<proteinExistence type="predicted"/>
<dbReference type="Gene3D" id="1.10.260.40">
    <property type="entry name" value="lambda repressor-like DNA-binding domains"/>
    <property type="match status" value="1"/>
</dbReference>
<dbReference type="GO" id="GO:0003677">
    <property type="term" value="F:DNA binding"/>
    <property type="evidence" value="ECO:0007669"/>
    <property type="project" value="InterPro"/>
</dbReference>
<dbReference type="InterPro" id="IPR010982">
    <property type="entry name" value="Lambda_DNA-bd_dom_sf"/>
</dbReference>
<dbReference type="Pfam" id="PF01381">
    <property type="entry name" value="HTH_3"/>
    <property type="match status" value="1"/>
</dbReference>
<sequence>MGGAAPMGKAPRTPTGSQGSRCLGIIAGFVLKLGRQSAGVTQEQLAEAAGVDTTTVQGWESGRRPLAAMQIGDFVRLRATLTRLGAPAAVGWHLNEAIEADLVLAAAVDASNRWIAPHQHPLAANVHRRSLTNLITWPITGAMPAQLRSLASTGRRRGPVATRPVLYSDEQARFFEHMLTLTEQSTTPESALLRRQAVYLLGFDGSADTREWLRSEWRRASQRRVADNDVPRLLEARSASVALATLGERDVLDGFTARLSDHPRPEAANLNYWAYWIGELRDDQVDDQFMLDTDPGSWGGVNLVQHLTQRVDPASPHLALNLHTLCALIASRPSLLTDWPHLRAPLAQAVEAGLSSNGLARVERDQFAGLHYALRIADR</sequence>
<organism evidence="2 3">
    <name type="scientific">Amycolatopsis pithecellobii</name>
    <dbReference type="NCBI Taxonomy" id="664692"/>
    <lineage>
        <taxon>Bacteria</taxon>
        <taxon>Bacillati</taxon>
        <taxon>Actinomycetota</taxon>
        <taxon>Actinomycetes</taxon>
        <taxon>Pseudonocardiales</taxon>
        <taxon>Pseudonocardiaceae</taxon>
        <taxon>Amycolatopsis</taxon>
    </lineage>
</organism>
<feature type="domain" description="HTH cro/C1-type" evidence="1">
    <location>
        <begin position="31"/>
        <end position="64"/>
    </location>
</feature>